<keyword evidence="2" id="KW-1185">Reference proteome</keyword>
<evidence type="ECO:0000313" key="1">
    <source>
        <dbReference type="EMBL" id="CRK97674.1"/>
    </source>
</evidence>
<dbReference type="Proteomes" id="UP000183832">
    <property type="component" value="Unassembled WGS sequence"/>
</dbReference>
<dbReference type="InterPro" id="IPR031828">
    <property type="entry name" value="Myofilin"/>
</dbReference>
<dbReference type="AlphaFoldDB" id="A0A1J1ID53"/>
<protein>
    <submittedName>
        <fullName evidence="1">CLUMA_CG011054, isoform A</fullName>
    </submittedName>
</protein>
<gene>
    <name evidence="1" type="ORF">CLUMA_CG011054</name>
</gene>
<dbReference type="STRING" id="568069.A0A1J1ID53"/>
<dbReference type="Pfam" id="PF15929">
    <property type="entry name" value="Myofilin"/>
    <property type="match status" value="1"/>
</dbReference>
<name>A0A1J1ID53_9DIPT</name>
<dbReference type="EMBL" id="CVRI01000047">
    <property type="protein sequence ID" value="CRK97674.1"/>
    <property type="molecule type" value="Genomic_DNA"/>
</dbReference>
<evidence type="ECO:0000313" key="2">
    <source>
        <dbReference type="Proteomes" id="UP000183832"/>
    </source>
</evidence>
<organism evidence="1 2">
    <name type="scientific">Clunio marinus</name>
    <dbReference type="NCBI Taxonomy" id="568069"/>
    <lineage>
        <taxon>Eukaryota</taxon>
        <taxon>Metazoa</taxon>
        <taxon>Ecdysozoa</taxon>
        <taxon>Arthropoda</taxon>
        <taxon>Hexapoda</taxon>
        <taxon>Insecta</taxon>
        <taxon>Pterygota</taxon>
        <taxon>Neoptera</taxon>
        <taxon>Endopterygota</taxon>
        <taxon>Diptera</taxon>
        <taxon>Nematocera</taxon>
        <taxon>Chironomoidea</taxon>
        <taxon>Chironomidae</taxon>
        <taxon>Clunio</taxon>
    </lineage>
</organism>
<reference evidence="1 2" key="1">
    <citation type="submission" date="2015-04" db="EMBL/GenBank/DDBJ databases">
        <authorList>
            <person name="Syromyatnikov M.Y."/>
            <person name="Popov V.N."/>
        </authorList>
    </citation>
    <scope>NUCLEOTIDE SEQUENCE [LARGE SCALE GENOMIC DNA]</scope>
</reference>
<sequence>MPSMFRDYLEMVVGFNQPITKKAQFMNSYLTALSGKRDIRAQEKKPSTDPCTTLRSAVTDRVSDSNYKYEPLSTNIYGLTPRKITAQQQRDRE</sequence>
<dbReference type="OrthoDB" id="6328862at2759"/>
<proteinExistence type="predicted"/>
<accession>A0A1J1ID53</accession>